<dbReference type="InterPro" id="IPR051122">
    <property type="entry name" value="SDR_DHRS6-like"/>
</dbReference>
<dbReference type="Gene3D" id="3.40.50.720">
    <property type="entry name" value="NAD(P)-binding Rossmann-like Domain"/>
    <property type="match status" value="1"/>
</dbReference>
<comment type="caution">
    <text evidence="4">The sequence shown here is derived from an EMBL/GenBank/DDBJ whole genome shotgun (WGS) entry which is preliminary data.</text>
</comment>
<evidence type="ECO:0000256" key="1">
    <source>
        <dbReference type="ARBA" id="ARBA00006484"/>
    </source>
</evidence>
<evidence type="ECO:0000256" key="2">
    <source>
        <dbReference type="ARBA" id="ARBA00023002"/>
    </source>
</evidence>
<dbReference type="SUPFAM" id="SSF51735">
    <property type="entry name" value="NAD(P)-binding Rossmann-fold domains"/>
    <property type="match status" value="1"/>
</dbReference>
<proteinExistence type="inferred from homology"/>
<dbReference type="PRINTS" id="PR00080">
    <property type="entry name" value="SDRFAMILY"/>
</dbReference>
<evidence type="ECO:0000256" key="3">
    <source>
        <dbReference type="RuleBase" id="RU000363"/>
    </source>
</evidence>
<organism evidence="4 5">
    <name type="scientific">Kocuria atrinae</name>
    <dbReference type="NCBI Taxonomy" id="592377"/>
    <lineage>
        <taxon>Bacteria</taxon>
        <taxon>Bacillati</taxon>
        <taxon>Actinomycetota</taxon>
        <taxon>Actinomycetes</taxon>
        <taxon>Micrococcales</taxon>
        <taxon>Micrococcaceae</taxon>
        <taxon>Kocuria</taxon>
    </lineage>
</organism>
<keyword evidence="5" id="KW-1185">Reference proteome</keyword>
<dbReference type="InterPro" id="IPR036291">
    <property type="entry name" value="NAD(P)-bd_dom_sf"/>
</dbReference>
<comment type="similarity">
    <text evidence="1 3">Belongs to the short-chain dehydrogenases/reductases (SDR) family.</text>
</comment>
<dbReference type="PANTHER" id="PTHR43477:SF1">
    <property type="entry name" value="DIHYDROANTICAPSIN 7-DEHYDROGENASE"/>
    <property type="match status" value="1"/>
</dbReference>
<evidence type="ECO:0000313" key="4">
    <source>
        <dbReference type="EMBL" id="GAA2120956.1"/>
    </source>
</evidence>
<dbReference type="PANTHER" id="PTHR43477">
    <property type="entry name" value="DIHYDROANTICAPSIN 7-DEHYDROGENASE"/>
    <property type="match status" value="1"/>
</dbReference>
<dbReference type="InterPro" id="IPR002347">
    <property type="entry name" value="SDR_fam"/>
</dbReference>
<dbReference type="PRINTS" id="PR00081">
    <property type="entry name" value="GDHRDH"/>
</dbReference>
<dbReference type="EMBL" id="BAAAQA010000025">
    <property type="protein sequence ID" value="GAA2120956.1"/>
    <property type="molecule type" value="Genomic_DNA"/>
</dbReference>
<dbReference type="CDD" id="cd05233">
    <property type="entry name" value="SDR_c"/>
    <property type="match status" value="1"/>
</dbReference>
<dbReference type="RefSeq" id="WP_344225182.1">
    <property type="nucleotide sequence ID" value="NZ_BAAAQA010000025.1"/>
</dbReference>
<accession>A0ABN2Y413</accession>
<sequence>MTENPAMPTMLNPEWEERIVPERFAGQTVIVTGAGAGIGLATTSRILREGGRVIAVDLNTDGLGDLYREFSESLVLVTADLTDPDAIPDILSAADNRVDALVNNAGVMDNFAPLHEVTDETWQRVFAVNVDGMMRLTRAVIPLMLDAGHGSVVNLTSEAGLRGSAAGVAYTASKHAVVGLTVSSAFMYATQGIRFNAVAPGGVATGIKLPADMSESGAVRLGAVNANMPGLAQAAHLAASITFLASKDSVNINGAILPSDGGWSAV</sequence>
<reference evidence="5" key="1">
    <citation type="journal article" date="2019" name="Int. J. Syst. Evol. Microbiol.">
        <title>The Global Catalogue of Microorganisms (GCM) 10K type strain sequencing project: providing services to taxonomists for standard genome sequencing and annotation.</title>
        <authorList>
            <consortium name="The Broad Institute Genomics Platform"/>
            <consortium name="The Broad Institute Genome Sequencing Center for Infectious Disease"/>
            <person name="Wu L."/>
            <person name="Ma J."/>
        </authorList>
    </citation>
    <scope>NUCLEOTIDE SEQUENCE [LARGE SCALE GENOMIC DNA]</scope>
    <source>
        <strain evidence="5">JCM 15914</strain>
    </source>
</reference>
<name>A0ABN2Y413_9MICC</name>
<gene>
    <name evidence="4" type="ORF">GCM10009824_23140</name>
</gene>
<protein>
    <submittedName>
        <fullName evidence="4">SDR family NAD(P)-dependent oxidoreductase</fullName>
    </submittedName>
</protein>
<keyword evidence="2" id="KW-0560">Oxidoreductase</keyword>
<dbReference type="Pfam" id="PF00106">
    <property type="entry name" value="adh_short"/>
    <property type="match status" value="1"/>
</dbReference>
<evidence type="ECO:0000313" key="5">
    <source>
        <dbReference type="Proteomes" id="UP001500166"/>
    </source>
</evidence>
<dbReference type="Proteomes" id="UP001500166">
    <property type="component" value="Unassembled WGS sequence"/>
</dbReference>